<gene>
    <name evidence="1" type="ORF">UFOVP371_47</name>
</gene>
<accession>A0A6J7WY82</accession>
<evidence type="ECO:0000313" key="1">
    <source>
        <dbReference type="EMBL" id="CAB5222991.1"/>
    </source>
</evidence>
<dbReference type="EMBL" id="LR798312">
    <property type="protein sequence ID" value="CAB5222991.1"/>
    <property type="molecule type" value="Genomic_DNA"/>
</dbReference>
<sequence>MAPELQKYYEETFSMMATEGWKMLMEDLSQLKNTVNELSTVSDAQILFHRQGQLDILNLLLNRKEACAQAYEELQE</sequence>
<protein>
    <submittedName>
        <fullName evidence="1">Uncharacterized protein</fullName>
    </submittedName>
</protein>
<name>A0A6J7WY82_9CAUD</name>
<reference evidence="1" key="1">
    <citation type="submission" date="2020-05" db="EMBL/GenBank/DDBJ databases">
        <authorList>
            <person name="Chiriac C."/>
            <person name="Salcher M."/>
            <person name="Ghai R."/>
            <person name="Kavagutti S V."/>
        </authorList>
    </citation>
    <scope>NUCLEOTIDE SEQUENCE</scope>
</reference>
<organism evidence="1">
    <name type="scientific">uncultured Caudovirales phage</name>
    <dbReference type="NCBI Taxonomy" id="2100421"/>
    <lineage>
        <taxon>Viruses</taxon>
        <taxon>Duplodnaviria</taxon>
        <taxon>Heunggongvirae</taxon>
        <taxon>Uroviricota</taxon>
        <taxon>Caudoviricetes</taxon>
        <taxon>Peduoviridae</taxon>
        <taxon>Maltschvirus</taxon>
        <taxon>Maltschvirus maltsch</taxon>
    </lineage>
</organism>
<proteinExistence type="predicted"/>